<feature type="region of interest" description="Disordered" evidence="9">
    <location>
        <begin position="1"/>
        <end position="36"/>
    </location>
</feature>
<dbReference type="InterPro" id="IPR010693">
    <property type="entry name" value="Divergent_4Fe-4S_mono-cluster"/>
</dbReference>
<comment type="cofactor">
    <cofactor evidence="1">
        <name>[3Fe-4S] cluster</name>
        <dbReference type="ChEBI" id="CHEBI:21137"/>
    </cofactor>
</comment>
<dbReference type="PANTHER" id="PTHR36923:SF3">
    <property type="entry name" value="FERREDOXIN"/>
    <property type="match status" value="1"/>
</dbReference>
<dbReference type="PRINTS" id="PR00352">
    <property type="entry name" value="3FE4SFRDOXIN"/>
</dbReference>
<comment type="function">
    <text evidence="8">Ferredoxins are iron-sulfur proteins that transfer electrons in a wide variety of metabolic reactions.</text>
</comment>
<gene>
    <name evidence="11" type="ORF">F5544_00640</name>
</gene>
<keyword evidence="2 8" id="KW-0813">Transport</keyword>
<evidence type="ECO:0000256" key="2">
    <source>
        <dbReference type="ARBA" id="ARBA00022448"/>
    </source>
</evidence>
<evidence type="ECO:0000259" key="10">
    <source>
        <dbReference type="Pfam" id="PF06902"/>
    </source>
</evidence>
<keyword evidence="3 8" id="KW-0479">Metal-binding</keyword>
<dbReference type="Proteomes" id="UP000503540">
    <property type="component" value="Chromosome"/>
</dbReference>
<dbReference type="SUPFAM" id="SSF54862">
    <property type="entry name" value="4Fe-4S ferredoxins"/>
    <property type="match status" value="1"/>
</dbReference>
<name>A0A6G9Y4E8_9NOCA</name>
<evidence type="ECO:0000313" key="11">
    <source>
        <dbReference type="EMBL" id="QIS08061.1"/>
    </source>
</evidence>
<evidence type="ECO:0000256" key="9">
    <source>
        <dbReference type="SAM" id="MobiDB-lite"/>
    </source>
</evidence>
<dbReference type="PANTHER" id="PTHR36923">
    <property type="entry name" value="FERREDOXIN"/>
    <property type="match status" value="1"/>
</dbReference>
<dbReference type="Gene3D" id="3.30.70.20">
    <property type="match status" value="1"/>
</dbReference>
<evidence type="ECO:0000256" key="8">
    <source>
        <dbReference type="RuleBase" id="RU368020"/>
    </source>
</evidence>
<sequence>MPRASSGPRRTGNRPGNPFPPLPGPAARRGIRRTTLQTRRRRIRRAFPPDQLVSERKYAMRITADRAVCIGAGMCAALLPEVFGQDESGLVVVRRAESADMTDQVAEAIQICPSGALRFD</sequence>
<keyword evidence="4 8" id="KW-0249">Electron transport</keyword>
<evidence type="ECO:0000256" key="5">
    <source>
        <dbReference type="ARBA" id="ARBA00023004"/>
    </source>
</evidence>
<evidence type="ECO:0000256" key="3">
    <source>
        <dbReference type="ARBA" id="ARBA00022723"/>
    </source>
</evidence>
<dbReference type="GO" id="GO:0051538">
    <property type="term" value="F:3 iron, 4 sulfur cluster binding"/>
    <property type="evidence" value="ECO:0007669"/>
    <property type="project" value="UniProtKB-KW"/>
</dbReference>
<feature type="domain" description="Divergent 4Fe-4S mono-cluster" evidence="10">
    <location>
        <begin position="59"/>
        <end position="118"/>
    </location>
</feature>
<organism evidence="11 12">
    <name type="scientific">Nocardia arthritidis</name>
    <dbReference type="NCBI Taxonomy" id="228602"/>
    <lineage>
        <taxon>Bacteria</taxon>
        <taxon>Bacillati</taxon>
        <taxon>Actinomycetota</taxon>
        <taxon>Actinomycetes</taxon>
        <taxon>Mycobacteriales</taxon>
        <taxon>Nocardiaceae</taxon>
        <taxon>Nocardia</taxon>
    </lineage>
</organism>
<keyword evidence="5 8" id="KW-0408">Iron</keyword>
<keyword evidence="6 8" id="KW-0411">Iron-sulfur</keyword>
<dbReference type="Pfam" id="PF06902">
    <property type="entry name" value="Fer4_19"/>
    <property type="match status" value="1"/>
</dbReference>
<dbReference type="GO" id="GO:0005506">
    <property type="term" value="F:iron ion binding"/>
    <property type="evidence" value="ECO:0007669"/>
    <property type="project" value="UniProtKB-UniRule"/>
</dbReference>
<dbReference type="EMBL" id="CP046172">
    <property type="protein sequence ID" value="QIS08061.1"/>
    <property type="molecule type" value="Genomic_DNA"/>
</dbReference>
<keyword evidence="7" id="KW-0003">3Fe-4S</keyword>
<dbReference type="KEGG" id="nah:F5544_00640"/>
<evidence type="ECO:0000256" key="4">
    <source>
        <dbReference type="ARBA" id="ARBA00022982"/>
    </source>
</evidence>
<dbReference type="GO" id="GO:0009055">
    <property type="term" value="F:electron transfer activity"/>
    <property type="evidence" value="ECO:0007669"/>
    <property type="project" value="UniProtKB-UniRule"/>
</dbReference>
<evidence type="ECO:0000256" key="1">
    <source>
        <dbReference type="ARBA" id="ARBA00001927"/>
    </source>
</evidence>
<evidence type="ECO:0000256" key="6">
    <source>
        <dbReference type="ARBA" id="ARBA00023014"/>
    </source>
</evidence>
<protein>
    <recommendedName>
        <fullName evidence="8">Ferredoxin</fullName>
    </recommendedName>
</protein>
<evidence type="ECO:0000313" key="12">
    <source>
        <dbReference type="Proteomes" id="UP000503540"/>
    </source>
</evidence>
<accession>A0A6G9Y4E8</accession>
<reference evidence="11 12" key="1">
    <citation type="journal article" date="2019" name="ACS Chem. Biol.">
        <title>Identification and Mobilization of a Cryptic Antibiotic Biosynthesis Gene Locus from a Human-Pathogenic Nocardia Isolate.</title>
        <authorList>
            <person name="Herisse M."/>
            <person name="Ishida K."/>
            <person name="Porter J.L."/>
            <person name="Howden B."/>
            <person name="Hertweck C."/>
            <person name="Stinear T.P."/>
            <person name="Pidot S.J."/>
        </authorList>
    </citation>
    <scope>NUCLEOTIDE SEQUENCE [LARGE SCALE GENOMIC DNA]</scope>
    <source>
        <strain evidence="11 12">AUSMDU00012717</strain>
    </source>
</reference>
<keyword evidence="12" id="KW-1185">Reference proteome</keyword>
<dbReference type="InterPro" id="IPR001080">
    <property type="entry name" value="3Fe4S_ferredoxin"/>
</dbReference>
<evidence type="ECO:0000256" key="7">
    <source>
        <dbReference type="ARBA" id="ARBA00023291"/>
    </source>
</evidence>
<proteinExistence type="predicted"/>
<dbReference type="InterPro" id="IPR051269">
    <property type="entry name" value="Fe-S_cluster_ET"/>
</dbReference>
<dbReference type="AlphaFoldDB" id="A0A6G9Y4E8"/>
<feature type="compositionally biased region" description="Low complexity" evidence="9">
    <location>
        <begin position="25"/>
        <end position="36"/>
    </location>
</feature>